<dbReference type="RefSeq" id="WP_146859734.1">
    <property type="nucleotide sequence ID" value="NZ_BKAU01000001.1"/>
</dbReference>
<dbReference type="InterPro" id="IPR050595">
    <property type="entry name" value="Bact_response_regulator"/>
</dbReference>
<organism evidence="4 5">
    <name type="scientific">Chitinophaga cymbidii</name>
    <dbReference type="NCBI Taxonomy" id="1096750"/>
    <lineage>
        <taxon>Bacteria</taxon>
        <taxon>Pseudomonadati</taxon>
        <taxon>Bacteroidota</taxon>
        <taxon>Chitinophagia</taxon>
        <taxon>Chitinophagales</taxon>
        <taxon>Chitinophagaceae</taxon>
        <taxon>Chitinophaga</taxon>
    </lineage>
</organism>
<dbReference type="OrthoDB" id="9789181at2"/>
<evidence type="ECO:0000313" key="5">
    <source>
        <dbReference type="Proteomes" id="UP000321436"/>
    </source>
</evidence>
<dbReference type="Pfam" id="PF00072">
    <property type="entry name" value="Response_reg"/>
    <property type="match status" value="1"/>
</dbReference>
<reference evidence="4 5" key="1">
    <citation type="submission" date="2019-07" db="EMBL/GenBank/DDBJ databases">
        <title>Whole genome shotgun sequence of Chitinophaga cymbidii NBRC 109752.</title>
        <authorList>
            <person name="Hosoyama A."/>
            <person name="Uohara A."/>
            <person name="Ohji S."/>
            <person name="Ichikawa N."/>
        </authorList>
    </citation>
    <scope>NUCLEOTIDE SEQUENCE [LARGE SCALE GENOMIC DNA]</scope>
    <source>
        <strain evidence="4 5">NBRC 109752</strain>
    </source>
</reference>
<sequence length="127" mass="14515">MNRILVVEDDLLMLRVIEMILRREGYEADTVMNGKEAALSLKMNTYDLMLIDLKLPFLDLKEMVEQLRASQSARYFPVLVILISSFLESSVSSWFGIDADEFVHKPVSPYDLAGKVNRLLGYGRVEV</sequence>
<dbReference type="PROSITE" id="PS50110">
    <property type="entry name" value="RESPONSE_REGULATORY"/>
    <property type="match status" value="1"/>
</dbReference>
<proteinExistence type="predicted"/>
<feature type="modified residue" description="4-aspartylphosphate" evidence="2">
    <location>
        <position position="52"/>
    </location>
</feature>
<dbReference type="GO" id="GO:0000160">
    <property type="term" value="P:phosphorelay signal transduction system"/>
    <property type="evidence" value="ECO:0007669"/>
    <property type="project" value="InterPro"/>
</dbReference>
<evidence type="ECO:0000256" key="1">
    <source>
        <dbReference type="ARBA" id="ARBA00022553"/>
    </source>
</evidence>
<gene>
    <name evidence="4" type="ORF">CCY01nite_17250</name>
</gene>
<name>A0A512RIF5_9BACT</name>
<keyword evidence="5" id="KW-1185">Reference proteome</keyword>
<feature type="domain" description="Response regulatory" evidence="3">
    <location>
        <begin position="3"/>
        <end position="120"/>
    </location>
</feature>
<dbReference type="SUPFAM" id="SSF52172">
    <property type="entry name" value="CheY-like"/>
    <property type="match status" value="1"/>
</dbReference>
<dbReference type="EMBL" id="BKAU01000001">
    <property type="protein sequence ID" value="GEP95465.1"/>
    <property type="molecule type" value="Genomic_DNA"/>
</dbReference>
<keyword evidence="1 2" id="KW-0597">Phosphoprotein</keyword>
<evidence type="ECO:0000259" key="3">
    <source>
        <dbReference type="PROSITE" id="PS50110"/>
    </source>
</evidence>
<dbReference type="InterPro" id="IPR001789">
    <property type="entry name" value="Sig_transdc_resp-reg_receiver"/>
</dbReference>
<comment type="caution">
    <text evidence="4">The sequence shown here is derived from an EMBL/GenBank/DDBJ whole genome shotgun (WGS) entry which is preliminary data.</text>
</comment>
<dbReference type="SMART" id="SM00448">
    <property type="entry name" value="REC"/>
    <property type="match status" value="1"/>
</dbReference>
<dbReference type="AlphaFoldDB" id="A0A512RIF5"/>
<dbReference type="PANTHER" id="PTHR44591">
    <property type="entry name" value="STRESS RESPONSE REGULATOR PROTEIN 1"/>
    <property type="match status" value="1"/>
</dbReference>
<protein>
    <recommendedName>
        <fullName evidence="3">Response regulatory domain-containing protein</fullName>
    </recommendedName>
</protein>
<dbReference type="Gene3D" id="3.40.50.2300">
    <property type="match status" value="1"/>
</dbReference>
<accession>A0A512RIF5</accession>
<dbReference type="InterPro" id="IPR011006">
    <property type="entry name" value="CheY-like_superfamily"/>
</dbReference>
<evidence type="ECO:0000313" key="4">
    <source>
        <dbReference type="EMBL" id="GEP95465.1"/>
    </source>
</evidence>
<dbReference type="Proteomes" id="UP000321436">
    <property type="component" value="Unassembled WGS sequence"/>
</dbReference>
<evidence type="ECO:0000256" key="2">
    <source>
        <dbReference type="PROSITE-ProRule" id="PRU00169"/>
    </source>
</evidence>
<dbReference type="PANTHER" id="PTHR44591:SF3">
    <property type="entry name" value="RESPONSE REGULATORY DOMAIN-CONTAINING PROTEIN"/>
    <property type="match status" value="1"/>
</dbReference>